<dbReference type="PRINTS" id="PR00481">
    <property type="entry name" value="LAMNOPPTDASE"/>
</dbReference>
<dbReference type="PROSITE" id="PS00631">
    <property type="entry name" value="CYTOSOL_AP"/>
    <property type="match status" value="1"/>
</dbReference>
<dbReference type="GO" id="GO:0004177">
    <property type="term" value="F:aminopeptidase activity"/>
    <property type="evidence" value="ECO:0007669"/>
    <property type="project" value="UniProtKB-KW"/>
</dbReference>
<feature type="binding site" evidence="8">
    <location>
        <position position="274"/>
    </location>
    <ligand>
        <name>Mn(2+)</name>
        <dbReference type="ChEBI" id="CHEBI:29035"/>
        <label>1</label>
    </ligand>
</feature>
<keyword evidence="11" id="KW-1185">Reference proteome</keyword>
<feature type="binding site" evidence="8">
    <location>
        <position position="269"/>
    </location>
    <ligand>
        <name>Mn(2+)</name>
        <dbReference type="ChEBI" id="CHEBI:29035"/>
        <label>2</label>
    </ligand>
</feature>
<keyword evidence="4 8" id="KW-0031">Aminopeptidase</keyword>
<evidence type="ECO:0000313" key="11">
    <source>
        <dbReference type="Proteomes" id="UP001500596"/>
    </source>
</evidence>
<dbReference type="SUPFAM" id="SSF52949">
    <property type="entry name" value="Macro domain-like"/>
    <property type="match status" value="1"/>
</dbReference>
<feature type="binding site" evidence="8">
    <location>
        <position position="354"/>
    </location>
    <ligand>
        <name>Mn(2+)</name>
        <dbReference type="ChEBI" id="CHEBI:29035"/>
        <label>2</label>
    </ligand>
</feature>
<dbReference type="InterPro" id="IPR011356">
    <property type="entry name" value="Leucine_aapep/pepB"/>
</dbReference>
<feature type="domain" description="Cytosol aminopeptidase" evidence="9">
    <location>
        <begin position="350"/>
        <end position="357"/>
    </location>
</feature>
<dbReference type="PANTHER" id="PTHR11963:SF23">
    <property type="entry name" value="CYTOSOL AMINOPEPTIDASE"/>
    <property type="match status" value="1"/>
</dbReference>
<dbReference type="InterPro" id="IPR000819">
    <property type="entry name" value="Peptidase_M17_C"/>
</dbReference>
<evidence type="ECO:0000256" key="5">
    <source>
        <dbReference type="ARBA" id="ARBA00022670"/>
    </source>
</evidence>
<feature type="active site" evidence="8">
    <location>
        <position position="281"/>
    </location>
</feature>
<dbReference type="Pfam" id="PF02789">
    <property type="entry name" value="Peptidase_M17_N"/>
    <property type="match status" value="1"/>
</dbReference>
<dbReference type="Proteomes" id="UP001500596">
    <property type="component" value="Unassembled WGS sequence"/>
</dbReference>
<proteinExistence type="inferred from homology"/>
<sequence length="502" mass="52221">MTRSANKLIPAEFATLPGYDALRALTILASDPPPDSEAIGYTVYAEGPVPAELGLDRDALTRAGFEPKVGHTLVIPTPSGPDLIAVGADSPTKLDTTRLRDLAAAFTRAAARRSRLALVIGAVDAGPEDAARALTEGAALARYRYTPLKSASKHTLLRQLALHVAGVDPGAVIRGSSAGLIEARATVIARDLANTPPGHLTATDMGEVAVELGARFGFQVELFDKQALIGLGCGGLLGVNQGSVEEPRMIKLSYTPEGAATGHLGLVGKGIMYDSGGISLKPSDPMHLLMKMDMGGAAAVLGAFTALRDTGVQAKITGWLMCTDNMPSGTAYKLGDVLVARGGTTVEVKNTDAEGRLVMMDALVLANEARVDAVIDIATLTGAALMALGTSTAPVFANDQRVADLALAASAHADEQLWQLPLEQKYRSQLDSDIADISNLGGKYAGATTAALFLAHFVGDTPWAHLDIAGTMQTEKDDSWRSAGATGFGARILLETARAFTA</sequence>
<dbReference type="SUPFAM" id="SSF53187">
    <property type="entry name" value="Zn-dependent exopeptidases"/>
    <property type="match status" value="1"/>
</dbReference>
<dbReference type="RefSeq" id="WP_344052603.1">
    <property type="nucleotide sequence ID" value="NZ_BAAAPK010000001.1"/>
</dbReference>
<comment type="catalytic activity">
    <reaction evidence="1 8">
        <text>Release of an N-terminal amino acid, Xaa-|-Yaa-, in which Xaa is preferably Leu, but may be other amino acids including Pro although not Arg or Lys, and Yaa may be Pro. Amino acid amides and methyl esters are also readily hydrolyzed, but rates on arylamides are exceedingly low.</text>
        <dbReference type="EC" id="3.4.11.1"/>
    </reaction>
</comment>
<dbReference type="Pfam" id="PF00883">
    <property type="entry name" value="Peptidase_M17"/>
    <property type="match status" value="1"/>
</dbReference>
<feature type="active site" evidence="8">
    <location>
        <position position="356"/>
    </location>
</feature>
<keyword evidence="8" id="KW-0464">Manganese</keyword>
<evidence type="ECO:0000256" key="6">
    <source>
        <dbReference type="ARBA" id="ARBA00022801"/>
    </source>
</evidence>
<dbReference type="CDD" id="cd00433">
    <property type="entry name" value="Peptidase_M17"/>
    <property type="match status" value="1"/>
</dbReference>
<dbReference type="InterPro" id="IPR008283">
    <property type="entry name" value="Peptidase_M17_N"/>
</dbReference>
<dbReference type="InterPro" id="IPR023042">
    <property type="entry name" value="Peptidase_M17_leu_NH2_pept"/>
</dbReference>
<accession>A0ABN2GDS4</accession>
<feature type="binding site" evidence="8">
    <location>
        <position position="352"/>
    </location>
    <ligand>
        <name>Mn(2+)</name>
        <dbReference type="ChEBI" id="CHEBI:29035"/>
        <label>1</label>
    </ligand>
</feature>
<dbReference type="HAMAP" id="MF_00181">
    <property type="entry name" value="Cytosol_peptidase_M17"/>
    <property type="match status" value="1"/>
</dbReference>
<evidence type="ECO:0000256" key="1">
    <source>
        <dbReference type="ARBA" id="ARBA00000135"/>
    </source>
</evidence>
<dbReference type="EC" id="3.4.11.10" evidence="8"/>
<comment type="subcellular location">
    <subcellularLocation>
        <location evidence="8">Cytoplasm</location>
    </subcellularLocation>
</comment>
<comment type="caution">
    <text evidence="10">The sequence shown here is derived from an EMBL/GenBank/DDBJ whole genome shotgun (WGS) entry which is preliminary data.</text>
</comment>
<name>A0ABN2GDS4_9MICO</name>
<feature type="binding site" evidence="8">
    <location>
        <position position="293"/>
    </location>
    <ligand>
        <name>Mn(2+)</name>
        <dbReference type="ChEBI" id="CHEBI:29035"/>
        <label>2</label>
    </ligand>
</feature>
<evidence type="ECO:0000259" key="9">
    <source>
        <dbReference type="PROSITE" id="PS00631"/>
    </source>
</evidence>
<keyword evidence="6 8" id="KW-0378">Hydrolase</keyword>
<evidence type="ECO:0000256" key="8">
    <source>
        <dbReference type="HAMAP-Rule" id="MF_00181"/>
    </source>
</evidence>
<evidence type="ECO:0000256" key="3">
    <source>
        <dbReference type="ARBA" id="ARBA00009528"/>
    </source>
</evidence>
<gene>
    <name evidence="8" type="primary">pepA</name>
    <name evidence="10" type="ORF">GCM10009807_11940</name>
</gene>
<dbReference type="PANTHER" id="PTHR11963">
    <property type="entry name" value="LEUCINE AMINOPEPTIDASE-RELATED"/>
    <property type="match status" value="1"/>
</dbReference>
<feature type="binding site" evidence="8">
    <location>
        <position position="274"/>
    </location>
    <ligand>
        <name>Mn(2+)</name>
        <dbReference type="ChEBI" id="CHEBI:29035"/>
        <label>2</label>
    </ligand>
</feature>
<comment type="catalytic activity">
    <reaction evidence="2 8">
        <text>Release of an N-terminal amino acid, preferentially leucine, but not glutamic or aspartic acids.</text>
        <dbReference type="EC" id="3.4.11.10"/>
    </reaction>
</comment>
<evidence type="ECO:0000256" key="2">
    <source>
        <dbReference type="ARBA" id="ARBA00000967"/>
    </source>
</evidence>
<dbReference type="Gene3D" id="3.40.630.10">
    <property type="entry name" value="Zn peptidases"/>
    <property type="match status" value="1"/>
</dbReference>
<evidence type="ECO:0000313" key="10">
    <source>
        <dbReference type="EMBL" id="GAA1669424.1"/>
    </source>
</evidence>
<keyword evidence="8" id="KW-0479">Metal-binding</keyword>
<dbReference type="EC" id="3.4.11.1" evidence="8"/>
<dbReference type="Gene3D" id="3.40.220.10">
    <property type="entry name" value="Leucine Aminopeptidase, subunit E, domain 1"/>
    <property type="match status" value="1"/>
</dbReference>
<evidence type="ECO:0000256" key="4">
    <source>
        <dbReference type="ARBA" id="ARBA00022438"/>
    </source>
</evidence>
<keyword evidence="5 8" id="KW-0645">Protease</keyword>
<protein>
    <recommendedName>
        <fullName evidence="8">Probable cytosol aminopeptidase</fullName>
        <ecNumber evidence="8">3.4.11.1</ecNumber>
    </recommendedName>
    <alternativeName>
        <fullName evidence="8">Leucine aminopeptidase</fullName>
        <shortName evidence="8">LAP</shortName>
        <ecNumber evidence="8">3.4.11.10</ecNumber>
    </alternativeName>
    <alternativeName>
        <fullName evidence="8">Leucyl aminopeptidase</fullName>
    </alternativeName>
</protein>
<reference evidence="10 11" key="1">
    <citation type="journal article" date="2019" name="Int. J. Syst. Evol. Microbiol.">
        <title>The Global Catalogue of Microorganisms (GCM) 10K type strain sequencing project: providing services to taxonomists for standard genome sequencing and annotation.</title>
        <authorList>
            <consortium name="The Broad Institute Genomics Platform"/>
            <consortium name="The Broad Institute Genome Sequencing Center for Infectious Disease"/>
            <person name="Wu L."/>
            <person name="Ma J."/>
        </authorList>
    </citation>
    <scope>NUCLEOTIDE SEQUENCE [LARGE SCALE GENOMIC DNA]</scope>
    <source>
        <strain evidence="10 11">JCM 15575</strain>
    </source>
</reference>
<comment type="function">
    <text evidence="7 8">Presumably involved in the processing and regular turnover of intracellular proteins. Catalyzes the removal of unsubstituted N-terminal amino acids from various peptides.</text>
</comment>
<comment type="cofactor">
    <cofactor evidence="8">
        <name>Mn(2+)</name>
        <dbReference type="ChEBI" id="CHEBI:29035"/>
    </cofactor>
    <text evidence="8">Binds 2 manganese ions per subunit.</text>
</comment>
<dbReference type="InterPro" id="IPR043472">
    <property type="entry name" value="Macro_dom-like"/>
</dbReference>
<comment type="similarity">
    <text evidence="3 8">Belongs to the peptidase M17 family.</text>
</comment>
<keyword evidence="8" id="KW-0963">Cytoplasm</keyword>
<organism evidence="10 11">
    <name type="scientific">Microbacterium lacus</name>
    <dbReference type="NCBI Taxonomy" id="415217"/>
    <lineage>
        <taxon>Bacteria</taxon>
        <taxon>Bacillati</taxon>
        <taxon>Actinomycetota</taxon>
        <taxon>Actinomycetes</taxon>
        <taxon>Micrococcales</taxon>
        <taxon>Microbacteriaceae</taxon>
        <taxon>Microbacterium</taxon>
    </lineage>
</organism>
<feature type="binding site" evidence="8">
    <location>
        <position position="354"/>
    </location>
    <ligand>
        <name>Mn(2+)</name>
        <dbReference type="ChEBI" id="CHEBI:29035"/>
        <label>1</label>
    </ligand>
</feature>
<dbReference type="EMBL" id="BAAAPK010000001">
    <property type="protein sequence ID" value="GAA1669424.1"/>
    <property type="molecule type" value="Genomic_DNA"/>
</dbReference>
<evidence type="ECO:0000256" key="7">
    <source>
        <dbReference type="ARBA" id="ARBA00049972"/>
    </source>
</evidence>